<dbReference type="Proteomes" id="UP000027222">
    <property type="component" value="Unassembled WGS sequence"/>
</dbReference>
<keyword evidence="2" id="KW-1185">Reference proteome</keyword>
<protein>
    <submittedName>
        <fullName evidence="1">Uncharacterized protein</fullName>
    </submittedName>
</protein>
<dbReference type="HOGENOM" id="CLU_1475267_0_0_1"/>
<name>A0A067SQD5_GALM3</name>
<dbReference type="EMBL" id="KL142405">
    <property type="protein sequence ID" value="KDR68958.1"/>
    <property type="molecule type" value="Genomic_DNA"/>
</dbReference>
<evidence type="ECO:0000313" key="1">
    <source>
        <dbReference type="EMBL" id="KDR68958.1"/>
    </source>
</evidence>
<accession>A0A067SQD5</accession>
<reference evidence="2" key="1">
    <citation type="journal article" date="2014" name="Proc. Natl. Acad. Sci. U.S.A.">
        <title>Extensive sampling of basidiomycete genomes demonstrates inadequacy of the white-rot/brown-rot paradigm for wood decay fungi.</title>
        <authorList>
            <person name="Riley R."/>
            <person name="Salamov A.A."/>
            <person name="Brown D.W."/>
            <person name="Nagy L.G."/>
            <person name="Floudas D."/>
            <person name="Held B.W."/>
            <person name="Levasseur A."/>
            <person name="Lombard V."/>
            <person name="Morin E."/>
            <person name="Otillar R."/>
            <person name="Lindquist E.A."/>
            <person name="Sun H."/>
            <person name="LaButti K.M."/>
            <person name="Schmutz J."/>
            <person name="Jabbour D."/>
            <person name="Luo H."/>
            <person name="Baker S.E."/>
            <person name="Pisabarro A.G."/>
            <person name="Walton J.D."/>
            <person name="Blanchette R.A."/>
            <person name="Henrissat B."/>
            <person name="Martin F."/>
            <person name="Cullen D."/>
            <person name="Hibbett D.S."/>
            <person name="Grigoriev I.V."/>
        </authorList>
    </citation>
    <scope>NUCLEOTIDE SEQUENCE [LARGE SCALE GENOMIC DNA]</scope>
    <source>
        <strain evidence="2">CBS 339.88</strain>
    </source>
</reference>
<gene>
    <name evidence="1" type="ORF">GALMADRAFT_215517</name>
</gene>
<organism evidence="1 2">
    <name type="scientific">Galerina marginata (strain CBS 339.88)</name>
    <dbReference type="NCBI Taxonomy" id="685588"/>
    <lineage>
        <taxon>Eukaryota</taxon>
        <taxon>Fungi</taxon>
        <taxon>Dikarya</taxon>
        <taxon>Basidiomycota</taxon>
        <taxon>Agaricomycotina</taxon>
        <taxon>Agaricomycetes</taxon>
        <taxon>Agaricomycetidae</taxon>
        <taxon>Agaricales</taxon>
        <taxon>Agaricineae</taxon>
        <taxon>Strophariaceae</taxon>
        <taxon>Galerina</taxon>
    </lineage>
</organism>
<dbReference type="AlphaFoldDB" id="A0A067SQD5"/>
<evidence type="ECO:0000313" key="2">
    <source>
        <dbReference type="Proteomes" id="UP000027222"/>
    </source>
</evidence>
<sequence>MAVFTAGESVPTWNLPVSMLTRPREARTHARVVLDSIYRFSTKSGLEIRNLIGSRKKRGRGNRKRIANIDDERVEVFLAAFLHEYDDTLAPGTFTPQTYTPEMLAWGHAQIGVALDEWTSGRYTPLTSRVIISQYPLYLHEVMSSFDDTDTGPVVQEMCRAWWAKAVAYDLQSPPTSEEIGIT</sequence>
<proteinExistence type="predicted"/>